<dbReference type="InterPro" id="IPR036249">
    <property type="entry name" value="Thioredoxin-like_sf"/>
</dbReference>
<dbReference type="RefSeq" id="WP_348945229.1">
    <property type="nucleotide sequence ID" value="NZ_CP157355.1"/>
</dbReference>
<dbReference type="PROSITE" id="PS50404">
    <property type="entry name" value="GST_NTER"/>
    <property type="match status" value="1"/>
</dbReference>
<organism evidence="2">
    <name type="scientific">Chitinibacter mangrovi</name>
    <dbReference type="NCBI Taxonomy" id="3153927"/>
    <lineage>
        <taxon>Bacteria</taxon>
        <taxon>Pseudomonadati</taxon>
        <taxon>Pseudomonadota</taxon>
        <taxon>Betaproteobacteria</taxon>
        <taxon>Neisseriales</taxon>
        <taxon>Chitinibacteraceae</taxon>
        <taxon>Chitinibacter</taxon>
    </lineage>
</organism>
<protein>
    <submittedName>
        <fullName evidence="2">Glutathione S-transferase N-terminal domain-containing protein</fullName>
    </submittedName>
</protein>
<accession>A0AAU7F8P8</accession>
<sequence>MTTKLFIAPGACSFGTHIVARELKLPVEIVKVPLRTPESPIHQVNPLGRVPAVQLADGQVITENSAILPFLADLAPGTPLFAPAGSPERAKIQSWIGTSAPNCTWAHSID</sequence>
<proteinExistence type="predicted"/>
<reference evidence="2" key="1">
    <citation type="submission" date="2024-05" db="EMBL/GenBank/DDBJ databases">
        <authorList>
            <person name="Yang L."/>
            <person name="Pan L."/>
        </authorList>
    </citation>
    <scope>NUCLEOTIDE SEQUENCE</scope>
    <source>
        <strain evidence="2">FCG-7</strain>
    </source>
</reference>
<dbReference type="Gene3D" id="1.20.1050.10">
    <property type="match status" value="1"/>
</dbReference>
<dbReference type="InterPro" id="IPR004045">
    <property type="entry name" value="Glutathione_S-Trfase_N"/>
</dbReference>
<dbReference type="PANTHER" id="PTHR44051:SF8">
    <property type="entry name" value="GLUTATHIONE S-TRANSFERASE GSTA"/>
    <property type="match status" value="1"/>
</dbReference>
<evidence type="ECO:0000313" key="2">
    <source>
        <dbReference type="EMBL" id="XBM00902.1"/>
    </source>
</evidence>
<dbReference type="AlphaFoldDB" id="A0AAU7F8P8"/>
<dbReference type="Pfam" id="PF13409">
    <property type="entry name" value="GST_N_2"/>
    <property type="match status" value="1"/>
</dbReference>
<dbReference type="Gene3D" id="3.40.30.10">
    <property type="entry name" value="Glutaredoxin"/>
    <property type="match status" value="1"/>
</dbReference>
<gene>
    <name evidence="2" type="ORF">ABHF33_01050</name>
</gene>
<feature type="domain" description="GST N-terminal" evidence="1">
    <location>
        <begin position="1"/>
        <end position="79"/>
    </location>
</feature>
<dbReference type="KEGG" id="cmav:ABHF33_01050"/>
<evidence type="ECO:0000259" key="1">
    <source>
        <dbReference type="PROSITE" id="PS50404"/>
    </source>
</evidence>
<dbReference type="CDD" id="cd03057">
    <property type="entry name" value="GST_N_Beta"/>
    <property type="match status" value="1"/>
</dbReference>
<dbReference type="EMBL" id="CP157355">
    <property type="protein sequence ID" value="XBM00902.1"/>
    <property type="molecule type" value="Genomic_DNA"/>
</dbReference>
<name>A0AAU7F8P8_9NEIS</name>
<dbReference type="SUPFAM" id="SSF52833">
    <property type="entry name" value="Thioredoxin-like"/>
    <property type="match status" value="1"/>
</dbReference>
<dbReference type="PANTHER" id="PTHR44051">
    <property type="entry name" value="GLUTATHIONE S-TRANSFERASE-RELATED"/>
    <property type="match status" value="1"/>
</dbReference>